<dbReference type="GeneID" id="78087292"/>
<comment type="caution">
    <text evidence="1">The sequence shown here is derived from an EMBL/GenBank/DDBJ whole genome shotgun (WGS) entry which is preliminary data.</text>
</comment>
<keyword evidence="2" id="KW-1185">Reference proteome</keyword>
<evidence type="ECO:0000313" key="2">
    <source>
        <dbReference type="Proteomes" id="UP000006034"/>
    </source>
</evidence>
<protein>
    <recommendedName>
        <fullName evidence="3">HTH cro/C1-type domain-containing protein</fullName>
    </recommendedName>
</protein>
<dbReference type="EMBL" id="ADCP02000003">
    <property type="protein sequence ID" value="EPC05695.1"/>
    <property type="molecule type" value="Genomic_DNA"/>
</dbReference>
<reference evidence="1 2" key="1">
    <citation type="submission" date="2010-10" db="EMBL/GenBank/DDBJ databases">
        <authorList>
            <consortium name="The Broad Institute Genome Sequencing Platform"/>
            <person name="Ward D."/>
            <person name="Earl A."/>
            <person name="Feldgarden M."/>
            <person name="Young S.K."/>
            <person name="Gargeya S."/>
            <person name="Zeng Q."/>
            <person name="Alvarado L."/>
            <person name="Berlin A."/>
            <person name="Bochicchio J."/>
            <person name="Chapman S.B."/>
            <person name="Chen Z."/>
            <person name="Freedman E."/>
            <person name="Gellesch M."/>
            <person name="Goldberg J."/>
            <person name="Griggs A."/>
            <person name="Gujja S."/>
            <person name="Heilman E."/>
            <person name="Heiman D."/>
            <person name="Howarth C."/>
            <person name="Mehta T."/>
            <person name="Neiman D."/>
            <person name="Pearson M."/>
            <person name="Roberts A."/>
            <person name="Saif S."/>
            <person name="Shea T."/>
            <person name="Shenoy N."/>
            <person name="Sisk P."/>
            <person name="Stolte C."/>
            <person name="Sykes S."/>
            <person name="White J."/>
            <person name="Yandava C."/>
            <person name="Allen-Vercoe E."/>
            <person name="Sibley C."/>
            <person name="Ambrose C.E."/>
            <person name="Strauss J."/>
            <person name="Daigneault M."/>
            <person name="Haas B."/>
            <person name="Nusbaum C."/>
            <person name="Birren B."/>
        </authorList>
    </citation>
    <scope>NUCLEOTIDE SEQUENCE [LARGE SCALE GENOMIC DNA]</scope>
    <source>
        <strain evidence="1 2">3_1_6</strain>
    </source>
</reference>
<organism evidence="1 2">
    <name type="scientific">Bilophila wadsworthia (strain 3_1_6)</name>
    <dbReference type="NCBI Taxonomy" id="563192"/>
    <lineage>
        <taxon>Bacteria</taxon>
        <taxon>Pseudomonadati</taxon>
        <taxon>Thermodesulfobacteriota</taxon>
        <taxon>Desulfovibrionia</taxon>
        <taxon>Desulfovibrionales</taxon>
        <taxon>Desulfovibrionaceae</taxon>
        <taxon>Bilophila</taxon>
    </lineage>
</organism>
<dbReference type="AlphaFoldDB" id="S2KSG0"/>
<evidence type="ECO:0000313" key="1">
    <source>
        <dbReference type="EMBL" id="EPC05695.1"/>
    </source>
</evidence>
<dbReference type="HOGENOM" id="CLU_2380465_0_0_7"/>
<dbReference type="Proteomes" id="UP000006034">
    <property type="component" value="Unassembled WGS sequence"/>
</dbReference>
<reference evidence="1 2" key="2">
    <citation type="submission" date="2013-04" db="EMBL/GenBank/DDBJ databases">
        <title>The Genome Sequence of Bilophila wadsworthia 3_1_6.</title>
        <authorList>
            <consortium name="The Broad Institute Genomics Platform"/>
            <person name="Earl A."/>
            <person name="Ward D."/>
            <person name="Feldgarden M."/>
            <person name="Gevers D."/>
            <person name="Sibley C."/>
            <person name="Strauss J."/>
            <person name="Allen-Vercoe E."/>
            <person name="Walker B."/>
            <person name="Young S."/>
            <person name="Zeng Q."/>
            <person name="Gargeya S."/>
            <person name="Fitzgerald M."/>
            <person name="Haas B."/>
            <person name="Abouelleil A."/>
            <person name="Allen A.W."/>
            <person name="Alvarado L."/>
            <person name="Arachchi H.M."/>
            <person name="Berlin A.M."/>
            <person name="Chapman S.B."/>
            <person name="Gainer-Dewar J."/>
            <person name="Goldberg J."/>
            <person name="Griggs A."/>
            <person name="Gujja S."/>
            <person name="Hansen M."/>
            <person name="Howarth C."/>
            <person name="Imamovic A."/>
            <person name="Ireland A."/>
            <person name="Larimer J."/>
            <person name="McCowan C."/>
            <person name="Murphy C."/>
            <person name="Pearson M."/>
            <person name="Poon T.W."/>
            <person name="Priest M."/>
            <person name="Roberts A."/>
            <person name="Saif S."/>
            <person name="Shea T."/>
            <person name="Sisk P."/>
            <person name="Sykes S."/>
            <person name="Wortman J."/>
            <person name="Nusbaum C."/>
            <person name="Birren B."/>
        </authorList>
    </citation>
    <scope>NUCLEOTIDE SEQUENCE [LARGE SCALE GENOMIC DNA]</scope>
    <source>
        <strain evidence="1 2">3_1_6</strain>
    </source>
</reference>
<sequence>MKEASIVEIERKAIALIDRFRKEAGLSEAKLGELAFPEAKNYRQKINSLRNARGSGNEPLRLRLGDFCAICHALGKNPAQELLLLWGEADKENS</sequence>
<proteinExistence type="predicted"/>
<name>S2KSG0_BILW3</name>
<dbReference type="RefSeq" id="WP_016360997.1">
    <property type="nucleotide sequence ID" value="NZ_KE150240.1"/>
</dbReference>
<evidence type="ECO:0008006" key="3">
    <source>
        <dbReference type="Google" id="ProtNLM"/>
    </source>
</evidence>
<accession>S2KSG0</accession>
<gene>
    <name evidence="1" type="ORF">HMPREF0179_05294</name>
</gene>